<proteinExistence type="predicted"/>
<feature type="compositionally biased region" description="Polar residues" evidence="1">
    <location>
        <begin position="418"/>
        <end position="450"/>
    </location>
</feature>
<evidence type="ECO:0000313" key="3">
    <source>
        <dbReference type="Proteomes" id="UP001281761"/>
    </source>
</evidence>
<protein>
    <submittedName>
        <fullName evidence="2">Uncharacterized protein</fullName>
    </submittedName>
</protein>
<feature type="compositionally biased region" description="Polar residues" evidence="1">
    <location>
        <begin position="302"/>
        <end position="318"/>
    </location>
</feature>
<sequence length="497" mass="54761">MDSQLSQTISPIDNRPPYHVTRSEILLSRHAVPKGHMVHTTHPNSAYSHLNIDSFFGQKSPPKKDNPQTNPFQSPPKPLTGQYASLSQTLQKSFTKPSPPPSPQVTHTSPSRPTVFPIRTRPSVIALAKRTNQPRLHNPQIRERLDRLSEMVANVKDRTLSLQNTQHTDFNEFEDRIEEPDLHTERSPRLDSHRDSSSSLPKSRTQHTRSVESLSSHAQSHSDPPPLSSSPPALSEHHTSSNAETKETQPSERPATPPPSPHPPTLHRQDHPPRRDSFRRRSEGQPPLSSDHSSHFSQASHPSQPKKQVDQLSLSRTISAGRLLPKTHHNESNHQSETGSSLRSSKSDSPDQRQTQQLLLQQLTTPTDPSTSSVASPGSSPPASSSPVSSSPVSSSPVSSSPVSSFPVSSSPANSSPIQSTAESHIISNESEQQMSLVSQCSYSTNNSGDEQFPPELDKSPPPKLFPSDQDRPSFRIQETIRCTLERLKELGISLDD</sequence>
<evidence type="ECO:0000256" key="1">
    <source>
        <dbReference type="SAM" id="MobiDB-lite"/>
    </source>
</evidence>
<organism evidence="2 3">
    <name type="scientific">Blattamonas nauphoetae</name>
    <dbReference type="NCBI Taxonomy" id="2049346"/>
    <lineage>
        <taxon>Eukaryota</taxon>
        <taxon>Metamonada</taxon>
        <taxon>Preaxostyla</taxon>
        <taxon>Oxymonadida</taxon>
        <taxon>Blattamonas</taxon>
    </lineage>
</organism>
<feature type="compositionally biased region" description="Pro residues" evidence="1">
    <location>
        <begin position="255"/>
        <end position="264"/>
    </location>
</feature>
<feature type="compositionally biased region" description="Basic and acidic residues" evidence="1">
    <location>
        <begin position="235"/>
        <end position="250"/>
    </location>
</feature>
<dbReference type="EMBL" id="JARBJD010000058">
    <property type="protein sequence ID" value="KAK2956272.1"/>
    <property type="molecule type" value="Genomic_DNA"/>
</dbReference>
<evidence type="ECO:0000313" key="2">
    <source>
        <dbReference type="EMBL" id="KAK2956272.1"/>
    </source>
</evidence>
<feature type="compositionally biased region" description="Basic and acidic residues" evidence="1">
    <location>
        <begin position="267"/>
        <end position="283"/>
    </location>
</feature>
<feature type="region of interest" description="Disordered" evidence="1">
    <location>
        <begin position="52"/>
        <end position="118"/>
    </location>
</feature>
<feature type="compositionally biased region" description="Polar residues" evidence="1">
    <location>
        <begin position="82"/>
        <end position="92"/>
    </location>
</feature>
<comment type="caution">
    <text evidence="2">The sequence shown here is derived from an EMBL/GenBank/DDBJ whole genome shotgun (WGS) entry which is preliminary data.</text>
</comment>
<name>A0ABQ9XXT5_9EUKA</name>
<feature type="compositionally biased region" description="Low complexity" evidence="1">
    <location>
        <begin position="289"/>
        <end position="301"/>
    </location>
</feature>
<keyword evidence="3" id="KW-1185">Reference proteome</keyword>
<dbReference type="Proteomes" id="UP001281761">
    <property type="component" value="Unassembled WGS sequence"/>
</dbReference>
<feature type="compositionally biased region" description="Basic and acidic residues" evidence="1">
    <location>
        <begin position="169"/>
        <end position="196"/>
    </location>
</feature>
<feature type="compositionally biased region" description="Low complexity" evidence="1">
    <location>
        <begin position="352"/>
        <end position="417"/>
    </location>
</feature>
<feature type="region of interest" description="Disordered" evidence="1">
    <location>
        <begin position="166"/>
        <end position="473"/>
    </location>
</feature>
<reference evidence="2 3" key="1">
    <citation type="journal article" date="2022" name="bioRxiv">
        <title>Genomics of Preaxostyla Flagellates Illuminates Evolutionary Transitions and the Path Towards Mitochondrial Loss.</title>
        <authorList>
            <person name="Novak L.V.F."/>
            <person name="Treitli S.C."/>
            <person name="Pyrih J."/>
            <person name="Halakuc P."/>
            <person name="Pipaliya S.V."/>
            <person name="Vacek V."/>
            <person name="Brzon O."/>
            <person name="Soukal P."/>
            <person name="Eme L."/>
            <person name="Dacks J.B."/>
            <person name="Karnkowska A."/>
            <person name="Elias M."/>
            <person name="Hampl V."/>
        </authorList>
    </citation>
    <scope>NUCLEOTIDE SEQUENCE [LARGE SCALE GENOMIC DNA]</scope>
    <source>
        <strain evidence="2">NAU3</strain>
        <tissue evidence="2">Gut</tissue>
    </source>
</reference>
<gene>
    <name evidence="2" type="ORF">BLNAU_8836</name>
</gene>
<accession>A0ABQ9XXT5</accession>